<keyword evidence="2" id="KW-0472">Membrane</keyword>
<evidence type="ECO:0000313" key="3">
    <source>
        <dbReference type="EMBL" id="GFS05749.1"/>
    </source>
</evidence>
<gene>
    <name evidence="3" type="ORF">ElyMa_006528000</name>
</gene>
<feature type="compositionally biased region" description="Basic residues" evidence="1">
    <location>
        <begin position="119"/>
        <end position="133"/>
    </location>
</feature>
<comment type="caution">
    <text evidence="3">The sequence shown here is derived from an EMBL/GenBank/DDBJ whole genome shotgun (WGS) entry which is preliminary data.</text>
</comment>
<feature type="compositionally biased region" description="Basic and acidic residues" evidence="1">
    <location>
        <begin position="157"/>
        <end position="170"/>
    </location>
</feature>
<organism evidence="3 4">
    <name type="scientific">Elysia marginata</name>
    <dbReference type="NCBI Taxonomy" id="1093978"/>
    <lineage>
        <taxon>Eukaryota</taxon>
        <taxon>Metazoa</taxon>
        <taxon>Spiralia</taxon>
        <taxon>Lophotrochozoa</taxon>
        <taxon>Mollusca</taxon>
        <taxon>Gastropoda</taxon>
        <taxon>Heterobranchia</taxon>
        <taxon>Euthyneura</taxon>
        <taxon>Panpulmonata</taxon>
        <taxon>Sacoglossa</taxon>
        <taxon>Placobranchoidea</taxon>
        <taxon>Plakobranchidae</taxon>
        <taxon>Elysia</taxon>
    </lineage>
</organism>
<feature type="region of interest" description="Disordered" evidence="1">
    <location>
        <begin position="245"/>
        <end position="285"/>
    </location>
</feature>
<name>A0AAV4I5X3_9GAST</name>
<feature type="compositionally biased region" description="Basic residues" evidence="1">
    <location>
        <begin position="141"/>
        <end position="156"/>
    </location>
</feature>
<keyword evidence="2" id="KW-1133">Transmembrane helix</keyword>
<protein>
    <submittedName>
        <fullName evidence="3">Uncharacterized protein</fullName>
    </submittedName>
</protein>
<keyword evidence="2" id="KW-0812">Transmembrane</keyword>
<evidence type="ECO:0000256" key="1">
    <source>
        <dbReference type="SAM" id="MobiDB-lite"/>
    </source>
</evidence>
<sequence>MGNTKMFDVDCAGSGPDIGDGLFMPTIVDIFLAAGVLLFVLLSFLVVSYYMGSWEDREKLLKVHKQNLPGKAKRLAKSRRQSLTIGETRFSLSSPVDPAKFLLLNKTLKDSPSQISVKKLPRRKARVKTRGERKRTSVGGGHHHKSSLTRHARRDRRLLMEKKTKQEASSRVRPLQGETMKMAKRSPAAKQRDSLSTVVSTHRRDPASRKASNATQVSLASGVSNIPLRKQSIGSQIEPEVGGVKIKTTSSGDNKKGGQGAVLHQVINGKAALPSNKDNELSDGV</sequence>
<reference evidence="3 4" key="1">
    <citation type="journal article" date="2021" name="Elife">
        <title>Chloroplast acquisition without the gene transfer in kleptoplastic sea slugs, Plakobranchus ocellatus.</title>
        <authorList>
            <person name="Maeda T."/>
            <person name="Takahashi S."/>
            <person name="Yoshida T."/>
            <person name="Shimamura S."/>
            <person name="Takaki Y."/>
            <person name="Nagai Y."/>
            <person name="Toyoda A."/>
            <person name="Suzuki Y."/>
            <person name="Arimoto A."/>
            <person name="Ishii H."/>
            <person name="Satoh N."/>
            <person name="Nishiyama T."/>
            <person name="Hasebe M."/>
            <person name="Maruyama T."/>
            <person name="Minagawa J."/>
            <person name="Obokata J."/>
            <person name="Shigenobu S."/>
        </authorList>
    </citation>
    <scope>NUCLEOTIDE SEQUENCE [LARGE SCALE GENOMIC DNA]</scope>
</reference>
<feature type="transmembrane region" description="Helical" evidence="2">
    <location>
        <begin position="30"/>
        <end position="52"/>
    </location>
</feature>
<dbReference type="EMBL" id="BMAT01013097">
    <property type="protein sequence ID" value="GFS05749.1"/>
    <property type="molecule type" value="Genomic_DNA"/>
</dbReference>
<accession>A0AAV4I5X3</accession>
<keyword evidence="4" id="KW-1185">Reference proteome</keyword>
<feature type="region of interest" description="Disordered" evidence="1">
    <location>
        <begin position="114"/>
        <end position="215"/>
    </location>
</feature>
<dbReference type="AlphaFoldDB" id="A0AAV4I5X3"/>
<evidence type="ECO:0000313" key="4">
    <source>
        <dbReference type="Proteomes" id="UP000762676"/>
    </source>
</evidence>
<dbReference type="Proteomes" id="UP000762676">
    <property type="component" value="Unassembled WGS sequence"/>
</dbReference>
<evidence type="ECO:0000256" key="2">
    <source>
        <dbReference type="SAM" id="Phobius"/>
    </source>
</evidence>
<proteinExistence type="predicted"/>